<organism evidence="2 3">
    <name type="scientific">Brassica carinata</name>
    <name type="common">Ethiopian mustard</name>
    <name type="synonym">Abyssinian cabbage</name>
    <dbReference type="NCBI Taxonomy" id="52824"/>
    <lineage>
        <taxon>Eukaryota</taxon>
        <taxon>Viridiplantae</taxon>
        <taxon>Streptophyta</taxon>
        <taxon>Embryophyta</taxon>
        <taxon>Tracheophyta</taxon>
        <taxon>Spermatophyta</taxon>
        <taxon>Magnoliopsida</taxon>
        <taxon>eudicotyledons</taxon>
        <taxon>Gunneridae</taxon>
        <taxon>Pentapetalae</taxon>
        <taxon>rosids</taxon>
        <taxon>malvids</taxon>
        <taxon>Brassicales</taxon>
        <taxon>Brassicaceae</taxon>
        <taxon>Brassiceae</taxon>
        <taxon>Brassica</taxon>
    </lineage>
</organism>
<feature type="signal peptide" evidence="1">
    <location>
        <begin position="1"/>
        <end position="16"/>
    </location>
</feature>
<dbReference type="PANTHER" id="PTHR22938">
    <property type="entry name" value="ZINC FINGER PROTEIN 598"/>
    <property type="match status" value="1"/>
</dbReference>
<dbReference type="EMBL" id="JAAMPC010000002">
    <property type="protein sequence ID" value="KAG2324615.1"/>
    <property type="molecule type" value="Genomic_DNA"/>
</dbReference>
<comment type="caution">
    <text evidence="2">The sequence shown here is derived from an EMBL/GenBank/DDBJ whole genome shotgun (WGS) entry which is preliminary data.</text>
</comment>
<dbReference type="AlphaFoldDB" id="A0A8X7W933"/>
<evidence type="ECO:0000313" key="2">
    <source>
        <dbReference type="EMBL" id="KAG2324615.1"/>
    </source>
</evidence>
<dbReference type="OrthoDB" id="3838338at2759"/>
<dbReference type="GO" id="GO:0061630">
    <property type="term" value="F:ubiquitin protein ligase activity"/>
    <property type="evidence" value="ECO:0007669"/>
    <property type="project" value="InterPro"/>
</dbReference>
<name>A0A8X7W933_BRACI</name>
<sequence length="121" mass="13797">MIVCSTCVVRLRFVLCDPRCCICKTESPVIFVTKALGDYTRTINDFSTFPSAPKEGRVAGGFWYHEDTQAFFDDLDQYRMIKAMYIHREQKLYTRAQLNQHIHTGDSEVDGSESERGGSST</sequence>
<feature type="chain" id="PRO_5036499844" evidence="1">
    <location>
        <begin position="17"/>
        <end position="121"/>
    </location>
</feature>
<gene>
    <name evidence="2" type="ORF">Bca52824_007343</name>
</gene>
<proteinExistence type="predicted"/>
<dbReference type="InterPro" id="IPR044288">
    <property type="entry name" value="ZNF598/HEL2"/>
</dbReference>
<keyword evidence="3" id="KW-1185">Reference proteome</keyword>
<evidence type="ECO:0000313" key="3">
    <source>
        <dbReference type="Proteomes" id="UP000886595"/>
    </source>
</evidence>
<dbReference type="GO" id="GO:0043022">
    <property type="term" value="F:ribosome binding"/>
    <property type="evidence" value="ECO:0007669"/>
    <property type="project" value="TreeGrafter"/>
</dbReference>
<reference evidence="2 3" key="1">
    <citation type="submission" date="2020-02" db="EMBL/GenBank/DDBJ databases">
        <authorList>
            <person name="Ma Q."/>
            <person name="Huang Y."/>
            <person name="Song X."/>
            <person name="Pei D."/>
        </authorList>
    </citation>
    <scope>NUCLEOTIDE SEQUENCE [LARGE SCALE GENOMIC DNA]</scope>
    <source>
        <strain evidence="2">Sxm20200214</strain>
        <tissue evidence="2">Leaf</tissue>
    </source>
</reference>
<dbReference type="GO" id="GO:0016567">
    <property type="term" value="P:protein ubiquitination"/>
    <property type="evidence" value="ECO:0007669"/>
    <property type="project" value="TreeGrafter"/>
</dbReference>
<dbReference type="Proteomes" id="UP000886595">
    <property type="component" value="Unassembled WGS sequence"/>
</dbReference>
<evidence type="ECO:0000256" key="1">
    <source>
        <dbReference type="SAM" id="SignalP"/>
    </source>
</evidence>
<accession>A0A8X7W933</accession>
<dbReference type="PANTHER" id="PTHR22938:SF0">
    <property type="entry name" value="E3 UBIQUITIN-PROTEIN LIGASE ZNF598"/>
    <property type="match status" value="1"/>
</dbReference>
<protein>
    <submittedName>
        <fullName evidence="2">Uncharacterized protein</fullName>
    </submittedName>
</protein>
<keyword evidence="1" id="KW-0732">Signal</keyword>
<dbReference type="GO" id="GO:0072344">
    <property type="term" value="P:rescue of stalled ribosome"/>
    <property type="evidence" value="ECO:0007669"/>
    <property type="project" value="InterPro"/>
</dbReference>